<proteinExistence type="predicted"/>
<comment type="caution">
    <text evidence="1">The sequence shown here is derived from an EMBL/GenBank/DDBJ whole genome shotgun (WGS) entry which is preliminary data.</text>
</comment>
<accession>A0A2T9XXN4</accession>
<name>A0A2T9XXN4_9FUNG</name>
<protein>
    <submittedName>
        <fullName evidence="1">Uncharacterized protein</fullName>
    </submittedName>
</protein>
<keyword evidence="2" id="KW-1185">Reference proteome</keyword>
<gene>
    <name evidence="1" type="ORF">BB560_007251</name>
</gene>
<dbReference type="Proteomes" id="UP000245609">
    <property type="component" value="Unassembled WGS sequence"/>
</dbReference>
<organism evidence="1 2">
    <name type="scientific">Smittium megazygosporum</name>
    <dbReference type="NCBI Taxonomy" id="133381"/>
    <lineage>
        <taxon>Eukaryota</taxon>
        <taxon>Fungi</taxon>
        <taxon>Fungi incertae sedis</taxon>
        <taxon>Zoopagomycota</taxon>
        <taxon>Kickxellomycotina</taxon>
        <taxon>Harpellomycetes</taxon>
        <taxon>Harpellales</taxon>
        <taxon>Legeriomycetaceae</taxon>
        <taxon>Smittium</taxon>
    </lineage>
</organism>
<reference evidence="1 2" key="1">
    <citation type="journal article" date="2018" name="MBio">
        <title>Comparative Genomics Reveals the Core Gene Toolbox for the Fungus-Insect Symbiosis.</title>
        <authorList>
            <person name="Wang Y."/>
            <person name="Stata M."/>
            <person name="Wang W."/>
            <person name="Stajich J.E."/>
            <person name="White M.M."/>
            <person name="Moncalvo J.M."/>
        </authorList>
    </citation>
    <scope>NUCLEOTIDE SEQUENCE [LARGE SCALE GENOMIC DNA]</scope>
    <source>
        <strain evidence="1 2">SC-DP-2</strain>
    </source>
</reference>
<evidence type="ECO:0000313" key="1">
    <source>
        <dbReference type="EMBL" id="PVU84856.1"/>
    </source>
</evidence>
<sequence length="177" mass="20563">MCGSRVGRVYLSASFVGSPRRQQRIPEDQNLSEMMQRFIIHSNEIACNRDPSVCIKHFPTPVSNRTYIYSCRFPVYRRHTQQDQTRFLVPEGPVDEIREFIKARSPSVTALQIHLENQKQVIFNKVDEIQQALGSAVLPLELYFSRLPELNNYAYAGFYENFIVLNSNKVPWSVSNY</sequence>
<dbReference type="AlphaFoldDB" id="A0A2T9XXN4"/>
<evidence type="ECO:0000313" key="2">
    <source>
        <dbReference type="Proteomes" id="UP000245609"/>
    </source>
</evidence>
<dbReference type="EMBL" id="MBFS01003810">
    <property type="protein sequence ID" value="PVU84856.1"/>
    <property type="molecule type" value="Genomic_DNA"/>
</dbReference>